<keyword evidence="6" id="KW-1185">Reference proteome</keyword>
<name>A0ABR4PIA8_9HELO</name>
<dbReference type="Proteomes" id="UP001629113">
    <property type="component" value="Unassembled WGS sequence"/>
</dbReference>
<feature type="domain" description="Epoxide hydrolase N-terminal" evidence="4">
    <location>
        <begin position="32"/>
        <end position="144"/>
    </location>
</feature>
<dbReference type="SUPFAM" id="SSF53474">
    <property type="entry name" value="alpha/beta-Hydrolases"/>
    <property type="match status" value="1"/>
</dbReference>
<accession>A0ABR4PIA8</accession>
<proteinExistence type="inferred from homology"/>
<feature type="compositionally biased region" description="Acidic residues" evidence="3">
    <location>
        <begin position="486"/>
        <end position="496"/>
    </location>
</feature>
<evidence type="ECO:0000256" key="3">
    <source>
        <dbReference type="SAM" id="MobiDB-lite"/>
    </source>
</evidence>
<sequence length="514" mass="57157">MYERREADRISDNQPKMMDSSIASLSAAGEEIKPYKIHVSSKYLELTQKKLELTRLPHELLLPKAREWELGTPKSEIEPLIDYWLEQYSWRDREAHLNSTLPQFRTAIQPTPGGVPLRIHFIHVRSPHAHAIPLLLIPPFPLTNISLAALIKPLAEPESPTSTQPFHVVIPSMPGLGFSDAFSGYSDGKQTVLAQTAEIFNSLMVRLGYGTYIASATGGGRESPVGIDYHLACLIGEAWSENCQGVHVINPLVERPRLRREPLGWIKLSFASFFQARIFGYEAEDFAALRESHKMSQARKATKHINERTPMPKSSMGNICGAAGMLGLREPNTLAYALCDSPAGLMSWVCSALRRASPNHHLSETDIIDVTQMTWLPGPEACMRLWASAVSEVEELRTKKHRRSKLAITVFGCHGDDGYVCPAWVASKHDVVFVQRPGGRAGLLAWDNKEVIISGIQGLARELEKTRGRIKVAPLEQVVVDRSDETIFEEGEPDSESDYHFDGEIPDTTSAGPR</sequence>
<reference evidence="5 6" key="1">
    <citation type="submission" date="2024-06" db="EMBL/GenBank/DDBJ databases">
        <title>Complete genome of Phlyctema vagabunda strain 19-DSS-EL-015.</title>
        <authorList>
            <person name="Fiorenzani C."/>
        </authorList>
    </citation>
    <scope>NUCLEOTIDE SEQUENCE [LARGE SCALE GENOMIC DNA]</scope>
    <source>
        <strain evidence="5 6">19-DSS-EL-015</strain>
    </source>
</reference>
<evidence type="ECO:0000256" key="2">
    <source>
        <dbReference type="ARBA" id="ARBA00022801"/>
    </source>
</evidence>
<dbReference type="InterPro" id="IPR010497">
    <property type="entry name" value="Epoxide_hydro_N"/>
</dbReference>
<comment type="caution">
    <text evidence="5">The sequence shown here is derived from an EMBL/GenBank/DDBJ whole genome shotgun (WGS) entry which is preliminary data.</text>
</comment>
<evidence type="ECO:0000259" key="4">
    <source>
        <dbReference type="Pfam" id="PF06441"/>
    </source>
</evidence>
<protein>
    <submittedName>
        <fullName evidence="5">Epoxide hydrolase</fullName>
    </submittedName>
</protein>
<evidence type="ECO:0000313" key="6">
    <source>
        <dbReference type="Proteomes" id="UP001629113"/>
    </source>
</evidence>
<evidence type="ECO:0000313" key="5">
    <source>
        <dbReference type="EMBL" id="KAL3423035.1"/>
    </source>
</evidence>
<dbReference type="Gene3D" id="3.40.50.1820">
    <property type="entry name" value="alpha/beta hydrolase"/>
    <property type="match status" value="1"/>
</dbReference>
<organism evidence="5 6">
    <name type="scientific">Phlyctema vagabunda</name>
    <dbReference type="NCBI Taxonomy" id="108571"/>
    <lineage>
        <taxon>Eukaryota</taxon>
        <taxon>Fungi</taxon>
        <taxon>Dikarya</taxon>
        <taxon>Ascomycota</taxon>
        <taxon>Pezizomycotina</taxon>
        <taxon>Leotiomycetes</taxon>
        <taxon>Helotiales</taxon>
        <taxon>Dermateaceae</taxon>
        <taxon>Phlyctema</taxon>
    </lineage>
</organism>
<dbReference type="EMBL" id="JBFCZG010000004">
    <property type="protein sequence ID" value="KAL3423035.1"/>
    <property type="molecule type" value="Genomic_DNA"/>
</dbReference>
<gene>
    <name evidence="5" type="ORF">PVAG01_04782</name>
</gene>
<comment type="similarity">
    <text evidence="1">Belongs to the peptidase S33 family.</text>
</comment>
<evidence type="ECO:0000256" key="1">
    <source>
        <dbReference type="ARBA" id="ARBA00010088"/>
    </source>
</evidence>
<dbReference type="PANTHER" id="PTHR21661:SF71">
    <property type="entry name" value="EPOXIDE HYDROLASE N-TERMINAL DOMAIN-CONTAINING PROTEIN"/>
    <property type="match status" value="1"/>
</dbReference>
<keyword evidence="2 5" id="KW-0378">Hydrolase</keyword>
<dbReference type="PANTHER" id="PTHR21661">
    <property type="entry name" value="EPOXIDE HYDROLASE 1-RELATED"/>
    <property type="match status" value="1"/>
</dbReference>
<dbReference type="GO" id="GO:0016787">
    <property type="term" value="F:hydrolase activity"/>
    <property type="evidence" value="ECO:0007669"/>
    <property type="project" value="UniProtKB-KW"/>
</dbReference>
<feature type="region of interest" description="Disordered" evidence="3">
    <location>
        <begin position="483"/>
        <end position="514"/>
    </location>
</feature>
<dbReference type="InterPro" id="IPR029058">
    <property type="entry name" value="AB_hydrolase_fold"/>
</dbReference>
<dbReference type="Pfam" id="PF06441">
    <property type="entry name" value="EHN"/>
    <property type="match status" value="1"/>
</dbReference>